<dbReference type="Proteomes" id="UP000006693">
    <property type="component" value="Chromosome 1"/>
</dbReference>
<evidence type="ECO:0000256" key="1">
    <source>
        <dbReference type="SAM" id="MobiDB-lite"/>
    </source>
</evidence>
<gene>
    <name evidence="2" type="ordered locus">BMA0691</name>
</gene>
<organism evidence="2 3">
    <name type="scientific">Burkholderia mallei (strain ATCC 23344)</name>
    <dbReference type="NCBI Taxonomy" id="243160"/>
    <lineage>
        <taxon>Bacteria</taxon>
        <taxon>Pseudomonadati</taxon>
        <taxon>Pseudomonadota</taxon>
        <taxon>Betaproteobacteria</taxon>
        <taxon>Burkholderiales</taxon>
        <taxon>Burkholderiaceae</taxon>
        <taxon>Burkholderia</taxon>
        <taxon>pseudomallei group</taxon>
    </lineage>
</organism>
<evidence type="ECO:0000313" key="2">
    <source>
        <dbReference type="EMBL" id="AAU49257.1"/>
    </source>
</evidence>
<reference evidence="2 3" key="1">
    <citation type="journal article" date="2004" name="Proc. Natl. Acad. Sci. U.S.A.">
        <title>Structural flexibility in the Burkholderia mallei genome.</title>
        <authorList>
            <person name="Nierman W.C."/>
            <person name="DeShazer D."/>
            <person name="Kim H.S."/>
            <person name="Tettelin H."/>
            <person name="Nelson K.E."/>
            <person name="Feldblyum T."/>
            <person name="Ulrich R.L."/>
            <person name="Ronning C.M."/>
            <person name="Brinkac L.M."/>
            <person name="Daugherty S.C."/>
            <person name="Davidsen T.D."/>
            <person name="Deboy R.T."/>
            <person name="Dimitrov G."/>
            <person name="Dodson R.J."/>
            <person name="Durkin A.S."/>
            <person name="Gwinn M.L."/>
            <person name="Haft D.H."/>
            <person name="Khouri H."/>
            <person name="Kolonay J.F."/>
            <person name="Madupu R."/>
            <person name="Mohammoud Y."/>
            <person name="Nelson W.C."/>
            <person name="Radune D."/>
            <person name="Romero C.M."/>
            <person name="Sarria S."/>
            <person name="Selengut J."/>
            <person name="Shamblin C."/>
            <person name="Sullivan S.A."/>
            <person name="White O."/>
            <person name="Yu Y."/>
            <person name="Zafar N."/>
            <person name="Zhou L."/>
            <person name="Fraser C.M."/>
        </authorList>
    </citation>
    <scope>NUCLEOTIDE SEQUENCE [LARGE SCALE GENOMIC DNA]</scope>
    <source>
        <strain evidence="2 3">ATCC 23344</strain>
    </source>
</reference>
<protein>
    <submittedName>
        <fullName evidence="2">Uncharacterized protein</fullName>
    </submittedName>
</protein>
<feature type="region of interest" description="Disordered" evidence="1">
    <location>
        <begin position="1"/>
        <end position="31"/>
    </location>
</feature>
<evidence type="ECO:0000313" key="3">
    <source>
        <dbReference type="Proteomes" id="UP000006693"/>
    </source>
</evidence>
<dbReference type="EMBL" id="CP000010">
    <property type="protein sequence ID" value="AAU49257.1"/>
    <property type="molecule type" value="Genomic_DNA"/>
</dbReference>
<keyword evidence="3" id="KW-1185">Reference proteome</keyword>
<name>A0A0H2WJ12_BURMA</name>
<sequence>MGRMTRALARPAASSGASRLPPLQAGGRGAPLRRRRFARVAARSQAWFGERGYALSSFQ</sequence>
<dbReference type="KEGG" id="bma:BMA0691"/>
<accession>A0A0H2WJ12</accession>
<dbReference type="HOGENOM" id="CLU_211962_0_0_4"/>
<proteinExistence type="predicted"/>
<dbReference type="AlphaFoldDB" id="A0A0H2WJ12"/>
<dbReference type="PATRIC" id="fig|243160.12.peg.712"/>